<dbReference type="InterPro" id="IPR042105">
    <property type="entry name" value="Ribosomal_bL31_sf"/>
</dbReference>
<dbReference type="PRINTS" id="PR01249">
    <property type="entry name" value="RIBOSOMALL31"/>
</dbReference>
<dbReference type="EMBL" id="SODO01000008">
    <property type="protein sequence ID" value="TDW58487.1"/>
    <property type="molecule type" value="Genomic_DNA"/>
</dbReference>
<dbReference type="Gene3D" id="4.10.830.30">
    <property type="entry name" value="Ribosomal protein L31"/>
    <property type="match status" value="1"/>
</dbReference>
<evidence type="ECO:0000313" key="9">
    <source>
        <dbReference type="Proteomes" id="UP000295058"/>
    </source>
</evidence>
<keyword evidence="4 5" id="KW-0687">Ribonucleoprotein</keyword>
<comment type="similarity">
    <text evidence="1 5">Belongs to the bacterial ribosomal protein bL31 family. Type B subfamily.</text>
</comment>
<dbReference type="PANTHER" id="PTHR33280:SF1">
    <property type="entry name" value="LARGE RIBOSOMAL SUBUNIT PROTEIN BL31C"/>
    <property type="match status" value="1"/>
</dbReference>
<dbReference type="InterPro" id="IPR002150">
    <property type="entry name" value="Ribosomal_bL31"/>
</dbReference>
<evidence type="ECO:0000256" key="2">
    <source>
        <dbReference type="ARBA" id="ARBA00011838"/>
    </source>
</evidence>
<evidence type="ECO:0000313" key="6">
    <source>
        <dbReference type="EMBL" id="OYD23363.1"/>
    </source>
</evidence>
<dbReference type="OrthoDB" id="9803251at2"/>
<dbReference type="GO" id="GO:0006412">
    <property type="term" value="P:translation"/>
    <property type="evidence" value="ECO:0007669"/>
    <property type="project" value="UniProtKB-UniRule"/>
</dbReference>
<comment type="subunit">
    <text evidence="2 5">Part of the 50S ribosomal subunit.</text>
</comment>
<dbReference type="HAMAP" id="MF_00502">
    <property type="entry name" value="Ribosomal_bL31_2"/>
    <property type="match status" value="1"/>
</dbReference>
<evidence type="ECO:0000256" key="5">
    <source>
        <dbReference type="HAMAP-Rule" id="MF_00502"/>
    </source>
</evidence>
<keyword evidence="9" id="KW-1185">Reference proteome</keyword>
<dbReference type="InterPro" id="IPR027493">
    <property type="entry name" value="Ribosomal_bL31_B"/>
</dbReference>
<accession>A0A235CFP1</accession>
<name>A0A235CFP1_9GAMM</name>
<dbReference type="AlphaFoldDB" id="A0A235CFP1"/>
<dbReference type="GO" id="GO:1990904">
    <property type="term" value="C:ribonucleoprotein complex"/>
    <property type="evidence" value="ECO:0007669"/>
    <property type="project" value="UniProtKB-KW"/>
</dbReference>
<dbReference type="PROSITE" id="PS01143">
    <property type="entry name" value="RIBOSOMAL_L31"/>
    <property type="match status" value="1"/>
</dbReference>
<reference evidence="7 9" key="2">
    <citation type="submission" date="2019-03" db="EMBL/GenBank/DDBJ databases">
        <title>Genomic Encyclopedia of Archaeal and Bacterial Type Strains, Phase II (KMG-II): from individual species to whole genera.</title>
        <authorList>
            <person name="Goeker M."/>
        </authorList>
    </citation>
    <scope>NUCLEOTIDE SEQUENCE [LARGE SCALE GENOMIC DNA]</scope>
    <source>
        <strain evidence="7 9">DSM 15594</strain>
    </source>
</reference>
<comment type="caution">
    <text evidence="6">The sequence shown here is derived from an EMBL/GenBank/DDBJ whole genome shotgun (WGS) entry which is preliminary data.</text>
</comment>
<organism evidence="6 8">
    <name type="scientific">Oceanimonas baumannii</name>
    <dbReference type="NCBI Taxonomy" id="129578"/>
    <lineage>
        <taxon>Bacteria</taxon>
        <taxon>Pseudomonadati</taxon>
        <taxon>Pseudomonadota</taxon>
        <taxon>Gammaproteobacteria</taxon>
        <taxon>Aeromonadales</taxon>
        <taxon>Aeromonadaceae</taxon>
        <taxon>Oceanimonas</taxon>
    </lineage>
</organism>
<dbReference type="NCBIfam" id="NF002462">
    <property type="entry name" value="PRK01678.1"/>
    <property type="match status" value="1"/>
</dbReference>
<dbReference type="Proteomes" id="UP000243640">
    <property type="component" value="Unassembled WGS sequence"/>
</dbReference>
<evidence type="ECO:0000256" key="1">
    <source>
        <dbReference type="ARBA" id="ARBA00008196"/>
    </source>
</evidence>
<dbReference type="SUPFAM" id="SSF143800">
    <property type="entry name" value="L28p-like"/>
    <property type="match status" value="1"/>
</dbReference>
<sequence length="102" mass="11571">MRIRFNNNIDCYVITVSFIKKNIHPAYGYVVFKDTSCGKTFRIRSTCTSAETIVWEDGNTYPLVNLDISSASHPVYTGEQRQVGNEGRVAQFNKRFGKLASK</sequence>
<dbReference type="NCBIfam" id="TIGR00105">
    <property type="entry name" value="L31"/>
    <property type="match status" value="1"/>
</dbReference>
<dbReference type="PANTHER" id="PTHR33280">
    <property type="entry name" value="50S RIBOSOMAL PROTEIN L31, CHLOROPLASTIC"/>
    <property type="match status" value="1"/>
</dbReference>
<proteinExistence type="inferred from homology"/>
<evidence type="ECO:0000313" key="7">
    <source>
        <dbReference type="EMBL" id="TDW58487.1"/>
    </source>
</evidence>
<evidence type="ECO:0000256" key="4">
    <source>
        <dbReference type="ARBA" id="ARBA00023274"/>
    </source>
</evidence>
<gene>
    <name evidence="5" type="primary">rpmE2</name>
    <name evidence="6" type="ORF">B6S09_12955</name>
    <name evidence="7" type="ORF">LY04_02263</name>
</gene>
<dbReference type="GO" id="GO:0005840">
    <property type="term" value="C:ribosome"/>
    <property type="evidence" value="ECO:0007669"/>
    <property type="project" value="UniProtKB-KW"/>
</dbReference>
<evidence type="ECO:0000313" key="8">
    <source>
        <dbReference type="Proteomes" id="UP000243640"/>
    </source>
</evidence>
<dbReference type="EMBL" id="NQJF01000010">
    <property type="protein sequence ID" value="OYD23363.1"/>
    <property type="molecule type" value="Genomic_DNA"/>
</dbReference>
<dbReference type="Pfam" id="PF01197">
    <property type="entry name" value="Ribosomal_L31"/>
    <property type="match status" value="1"/>
</dbReference>
<protein>
    <recommendedName>
        <fullName evidence="5">Large ribosomal subunit protein bL31B</fullName>
    </recommendedName>
</protein>
<reference evidence="6 8" key="1">
    <citation type="submission" date="2017-08" db="EMBL/GenBank/DDBJ databases">
        <title>Draft Genome Sequence of the Marine Bacterium Oceanimonas baumannii ATCC 700832.</title>
        <authorList>
            <person name="Mcclelland W.D."/>
            <person name="Brennan M.A."/>
            <person name="Trachtenberg A.M."/>
            <person name="Maclea K.S."/>
        </authorList>
    </citation>
    <scope>NUCLEOTIDE SEQUENCE [LARGE SCALE GENOMIC DNA]</scope>
    <source>
        <strain evidence="6 8">ATCC 700832</strain>
    </source>
</reference>
<dbReference type="GO" id="GO:0003735">
    <property type="term" value="F:structural constituent of ribosome"/>
    <property type="evidence" value="ECO:0007669"/>
    <property type="project" value="InterPro"/>
</dbReference>
<keyword evidence="3 5" id="KW-0689">Ribosomal protein</keyword>
<dbReference type="Proteomes" id="UP000295058">
    <property type="component" value="Unassembled WGS sequence"/>
</dbReference>
<evidence type="ECO:0000256" key="3">
    <source>
        <dbReference type="ARBA" id="ARBA00022980"/>
    </source>
</evidence>
<dbReference type="InterPro" id="IPR034704">
    <property type="entry name" value="Ribosomal_bL28/bL31-like_sf"/>
</dbReference>